<feature type="transmembrane region" description="Helical" evidence="1">
    <location>
        <begin position="34"/>
        <end position="50"/>
    </location>
</feature>
<comment type="caution">
    <text evidence="2">The sequence shown here is derived from an EMBL/GenBank/DDBJ whole genome shotgun (WGS) entry which is preliminary data.</text>
</comment>
<dbReference type="AlphaFoldDB" id="A0ABD5QD87"/>
<dbReference type="RefSeq" id="WP_198667824.1">
    <property type="nucleotide sequence ID" value="NZ_JAIVEF010000005.1"/>
</dbReference>
<keyword evidence="1" id="KW-0812">Transmembrane</keyword>
<protein>
    <submittedName>
        <fullName evidence="2">Uncharacterized protein</fullName>
    </submittedName>
</protein>
<evidence type="ECO:0000313" key="3">
    <source>
        <dbReference type="Proteomes" id="UP001595925"/>
    </source>
</evidence>
<keyword evidence="1" id="KW-1133">Transmembrane helix</keyword>
<dbReference type="EMBL" id="JBHSJG010000014">
    <property type="protein sequence ID" value="MFC4986992.1"/>
    <property type="molecule type" value="Genomic_DNA"/>
</dbReference>
<evidence type="ECO:0000256" key="1">
    <source>
        <dbReference type="SAM" id="Phobius"/>
    </source>
</evidence>
<dbReference type="Proteomes" id="UP001595925">
    <property type="component" value="Unassembled WGS sequence"/>
</dbReference>
<evidence type="ECO:0000313" key="2">
    <source>
        <dbReference type="EMBL" id="MFC4986992.1"/>
    </source>
</evidence>
<feature type="transmembrane region" description="Helical" evidence="1">
    <location>
        <begin position="12"/>
        <end position="28"/>
    </location>
</feature>
<name>A0ABD5QD87_9EURY</name>
<proteinExistence type="predicted"/>
<organism evidence="2 3">
    <name type="scientific">Saliphagus infecundisoli</name>
    <dbReference type="NCBI Taxonomy" id="1849069"/>
    <lineage>
        <taxon>Archaea</taxon>
        <taxon>Methanobacteriati</taxon>
        <taxon>Methanobacteriota</taxon>
        <taxon>Stenosarchaea group</taxon>
        <taxon>Halobacteria</taxon>
        <taxon>Halobacteriales</taxon>
        <taxon>Natrialbaceae</taxon>
        <taxon>Saliphagus</taxon>
    </lineage>
</organism>
<keyword evidence="3" id="KW-1185">Reference proteome</keyword>
<gene>
    <name evidence="2" type="ORF">ACFPFO_04235</name>
</gene>
<keyword evidence="1" id="KW-0472">Membrane</keyword>
<accession>A0ABD5QD87</accession>
<sequence length="51" mass="5676">MSYNGSTYRTTIGWSLLSSGLVTLLLIVLPFDSLWWGLLLIAAGIVVMIYR</sequence>
<reference evidence="2 3" key="1">
    <citation type="journal article" date="2019" name="Int. J. Syst. Evol. Microbiol.">
        <title>The Global Catalogue of Microorganisms (GCM) 10K type strain sequencing project: providing services to taxonomists for standard genome sequencing and annotation.</title>
        <authorList>
            <consortium name="The Broad Institute Genomics Platform"/>
            <consortium name="The Broad Institute Genome Sequencing Center for Infectious Disease"/>
            <person name="Wu L."/>
            <person name="Ma J."/>
        </authorList>
    </citation>
    <scope>NUCLEOTIDE SEQUENCE [LARGE SCALE GENOMIC DNA]</scope>
    <source>
        <strain evidence="2 3">CGMCC 1.15824</strain>
    </source>
</reference>